<reference evidence="7 8" key="1">
    <citation type="submission" date="2019-08" db="EMBL/GenBank/DDBJ databases">
        <title>Deep-cultivation of Planctomycetes and their phenomic and genomic characterization uncovers novel biology.</title>
        <authorList>
            <person name="Wiegand S."/>
            <person name="Jogler M."/>
            <person name="Boedeker C."/>
            <person name="Pinto D."/>
            <person name="Vollmers J."/>
            <person name="Rivas-Marin E."/>
            <person name="Kohn T."/>
            <person name="Peeters S.H."/>
            <person name="Heuer A."/>
            <person name="Rast P."/>
            <person name="Oberbeckmann S."/>
            <person name="Bunk B."/>
            <person name="Jeske O."/>
            <person name="Meyerdierks A."/>
            <person name="Storesund J.E."/>
            <person name="Kallscheuer N."/>
            <person name="Luecker S."/>
            <person name="Lage O.M."/>
            <person name="Pohl T."/>
            <person name="Merkel B.J."/>
            <person name="Hornburger P."/>
            <person name="Mueller R.-W."/>
            <person name="Bruemmer F."/>
            <person name="Labrenz M."/>
            <person name="Spormann A.M."/>
            <person name="Op den Camp H."/>
            <person name="Overmann J."/>
            <person name="Amann R."/>
            <person name="Jetten M.S.M."/>
            <person name="Mascher T."/>
            <person name="Medema M.H."/>
            <person name="Devos D.P."/>
            <person name="Kaster A.-K."/>
            <person name="Ovreas L."/>
            <person name="Rohde M."/>
            <person name="Galperin M.Y."/>
            <person name="Jogler C."/>
        </authorList>
    </citation>
    <scope>NUCLEOTIDE SEQUENCE [LARGE SCALE GENOMIC DNA]</scope>
    <source>
        <strain evidence="7 8">UC8</strain>
    </source>
</reference>
<keyword evidence="8" id="KW-1185">Reference proteome</keyword>
<evidence type="ECO:0000313" key="8">
    <source>
        <dbReference type="Proteomes" id="UP000325286"/>
    </source>
</evidence>
<proteinExistence type="inferred from homology"/>
<dbReference type="GO" id="GO:0006307">
    <property type="term" value="P:DNA alkylation repair"/>
    <property type="evidence" value="ECO:0007669"/>
    <property type="project" value="TreeGrafter"/>
</dbReference>
<dbReference type="PANTHER" id="PTHR43003">
    <property type="entry name" value="DNA-3-METHYLADENINE GLYCOSYLASE"/>
    <property type="match status" value="1"/>
</dbReference>
<comment type="similarity">
    <text evidence="2">Belongs to the alkylbase DNA glycosidase AlkA family.</text>
</comment>
<dbReference type="InterPro" id="IPR003265">
    <property type="entry name" value="HhH-GPD_domain"/>
</dbReference>
<dbReference type="PROSITE" id="PS00516">
    <property type="entry name" value="ALKYLBASE_DNA_GLYCOS"/>
    <property type="match status" value="1"/>
</dbReference>
<dbReference type="Gene3D" id="1.10.340.30">
    <property type="entry name" value="Hypothetical protein, domain 2"/>
    <property type="match status" value="1"/>
</dbReference>
<name>A0A5B9QXN6_9BACT</name>
<evidence type="ECO:0000313" key="7">
    <source>
        <dbReference type="EMBL" id="QEG42772.1"/>
    </source>
</evidence>
<evidence type="ECO:0000256" key="5">
    <source>
        <dbReference type="ARBA" id="ARBA00023204"/>
    </source>
</evidence>
<evidence type="ECO:0000256" key="4">
    <source>
        <dbReference type="ARBA" id="ARBA00022763"/>
    </source>
</evidence>
<evidence type="ECO:0000256" key="1">
    <source>
        <dbReference type="ARBA" id="ARBA00000086"/>
    </source>
</evidence>
<keyword evidence="7" id="KW-0378">Hydrolase</keyword>
<dbReference type="Gene3D" id="1.10.1670.40">
    <property type="match status" value="1"/>
</dbReference>
<dbReference type="SUPFAM" id="SSF48150">
    <property type="entry name" value="DNA-glycosylase"/>
    <property type="match status" value="1"/>
</dbReference>
<protein>
    <recommendedName>
        <fullName evidence="3">DNA-3-methyladenine glycosylase II</fullName>
        <ecNumber evidence="3">3.2.2.21</ecNumber>
    </recommendedName>
</protein>
<dbReference type="KEGG" id="rul:UC8_48140"/>
<dbReference type="Pfam" id="PF00730">
    <property type="entry name" value="HhH-GPD"/>
    <property type="match status" value="1"/>
</dbReference>
<evidence type="ECO:0000256" key="3">
    <source>
        <dbReference type="ARBA" id="ARBA00012000"/>
    </source>
</evidence>
<gene>
    <name evidence="7" type="primary">alkA</name>
    <name evidence="7" type="ORF">UC8_48140</name>
</gene>
<dbReference type="RefSeq" id="WP_068131335.1">
    <property type="nucleotide sequence ID" value="NZ_CP042914.1"/>
</dbReference>
<evidence type="ECO:0000259" key="6">
    <source>
        <dbReference type="SMART" id="SM00478"/>
    </source>
</evidence>
<sequence length="224" mass="25125">MSSEHEAKRLQSRFRRRLRAGEKSLSAKCPALGAWIAVAGKSDWEVAWQRSLYQALVMAIAHQQLHGNAARAILQRFEAGFRGEDFPSPHQVGRASTDKLRAMGFSAAKVTAIQGIAAAARKGDIPSRQQAEQMSDDELVEHLVTLRGVGRWTVEMLLIFTLGRMDVMPVDDYGVRSGLRSLCELESLPGKRDFARLTDHWRPHRSLAAWYLWRLADANKPPPK</sequence>
<comment type="catalytic activity">
    <reaction evidence="1">
        <text>Hydrolysis of alkylated DNA, releasing 3-methyladenine, 3-methylguanine, 7-methylguanine and 7-methyladenine.</text>
        <dbReference type="EC" id="3.2.2.21"/>
    </reaction>
</comment>
<dbReference type="GO" id="GO:0032131">
    <property type="term" value="F:alkylated DNA binding"/>
    <property type="evidence" value="ECO:0007669"/>
    <property type="project" value="TreeGrafter"/>
</dbReference>
<dbReference type="PANTHER" id="PTHR43003:SF5">
    <property type="entry name" value="DNA-3-METHYLADENINE GLYCOSYLASE"/>
    <property type="match status" value="1"/>
</dbReference>
<dbReference type="EC" id="3.2.2.21" evidence="3"/>
<accession>A0A5B9QXN6</accession>
<dbReference type="CDD" id="cd00056">
    <property type="entry name" value="ENDO3c"/>
    <property type="match status" value="1"/>
</dbReference>
<dbReference type="AlphaFoldDB" id="A0A5B9QXN6"/>
<keyword evidence="5" id="KW-0234">DNA repair</keyword>
<dbReference type="InterPro" id="IPR000035">
    <property type="entry name" value="Alkylbase_DNA_glycsylse_CS"/>
</dbReference>
<dbReference type="FunFam" id="1.10.340.30:FF:000004">
    <property type="entry name" value="DNA-3-methyladenine glycosylase II"/>
    <property type="match status" value="1"/>
</dbReference>
<dbReference type="EMBL" id="CP042914">
    <property type="protein sequence ID" value="QEG42772.1"/>
    <property type="molecule type" value="Genomic_DNA"/>
</dbReference>
<dbReference type="OrthoDB" id="9785929at2"/>
<dbReference type="InterPro" id="IPR011257">
    <property type="entry name" value="DNA_glycosylase"/>
</dbReference>
<evidence type="ECO:0000256" key="2">
    <source>
        <dbReference type="ARBA" id="ARBA00010817"/>
    </source>
</evidence>
<dbReference type="GO" id="GO:0006285">
    <property type="term" value="P:base-excision repair, AP site formation"/>
    <property type="evidence" value="ECO:0007669"/>
    <property type="project" value="TreeGrafter"/>
</dbReference>
<keyword evidence="7" id="KW-0326">Glycosidase</keyword>
<dbReference type="GO" id="GO:0032993">
    <property type="term" value="C:protein-DNA complex"/>
    <property type="evidence" value="ECO:0007669"/>
    <property type="project" value="TreeGrafter"/>
</dbReference>
<dbReference type="Proteomes" id="UP000325286">
    <property type="component" value="Chromosome"/>
</dbReference>
<dbReference type="GO" id="GO:0043916">
    <property type="term" value="F:DNA-7-methylguanine glycosylase activity"/>
    <property type="evidence" value="ECO:0007669"/>
    <property type="project" value="TreeGrafter"/>
</dbReference>
<dbReference type="GO" id="GO:0008725">
    <property type="term" value="F:DNA-3-methyladenine glycosylase activity"/>
    <property type="evidence" value="ECO:0007669"/>
    <property type="project" value="TreeGrafter"/>
</dbReference>
<keyword evidence="4" id="KW-0227">DNA damage</keyword>
<dbReference type="SMART" id="SM00478">
    <property type="entry name" value="ENDO3c"/>
    <property type="match status" value="1"/>
</dbReference>
<dbReference type="InterPro" id="IPR051912">
    <property type="entry name" value="Alkylbase_DNA_Glycosylase/TA"/>
</dbReference>
<organism evidence="7 8">
    <name type="scientific">Roseimaritima ulvae</name>
    <dbReference type="NCBI Taxonomy" id="980254"/>
    <lineage>
        <taxon>Bacteria</taxon>
        <taxon>Pseudomonadati</taxon>
        <taxon>Planctomycetota</taxon>
        <taxon>Planctomycetia</taxon>
        <taxon>Pirellulales</taxon>
        <taxon>Pirellulaceae</taxon>
        <taxon>Roseimaritima</taxon>
    </lineage>
</organism>
<feature type="domain" description="HhH-GPD" evidence="6">
    <location>
        <begin position="61"/>
        <end position="217"/>
    </location>
</feature>